<reference evidence="3" key="1">
    <citation type="journal article" date="2019" name="Sci. Rep.">
        <title>Draft genome of Tanacetum cinerariifolium, the natural source of mosquito coil.</title>
        <authorList>
            <person name="Yamashiro T."/>
            <person name="Shiraishi A."/>
            <person name="Satake H."/>
            <person name="Nakayama K."/>
        </authorList>
    </citation>
    <scope>NUCLEOTIDE SEQUENCE</scope>
</reference>
<dbReference type="PANTHER" id="PTHR45835">
    <property type="entry name" value="YALI0A06105P"/>
    <property type="match status" value="1"/>
</dbReference>
<sequence>MLRGIPQATLQWMQGRKVASSSLMMCICSLVLMQMEIKEEIDEKIEAVVRDLEDVFVLLTLLPPKRSHDHQIQLLPNTLPMIVRPFRHPPVRKDAIEQMQAVISSPVLALPDFNKEFIVETNACGTGIGYDYEFDYKKGCDNSADDALSRVDNQAELASLVVVTITRKYTWSNEQLRGKGKLVVGNVAKLRKEIFEHFHVEPVGGHSRMQVTMKNLAAVVYWKKMRRMIKTIALPSSQANSDVFAVVDRLSKYAHFMALKHPFTGTQVAQVFMKNVYKLHGLSERIVTGESMVDIVDRSLLLREQVIDMLKFHLKGAQDKMKNQADKHRTDRSYEVRDWVYLKLQPYRKVRQNPYHKLSPKYYGPFLVCAKVGQVAYKLQLPSDSLIHPVFHVSQLEKCKGPVLERGILPQAENDGLLSVQLMAILVHLSNYDADGATWKVYDEVMQRFLSFLS</sequence>
<dbReference type="PANTHER" id="PTHR45835:SF104">
    <property type="entry name" value="PROTEIN NYNRIN-LIKE"/>
    <property type="match status" value="1"/>
</dbReference>
<evidence type="ECO:0000259" key="2">
    <source>
        <dbReference type="Pfam" id="PF24626"/>
    </source>
</evidence>
<dbReference type="InterPro" id="IPR056924">
    <property type="entry name" value="SH3_Tf2-1"/>
</dbReference>
<evidence type="ECO:0000313" key="3">
    <source>
        <dbReference type="EMBL" id="GEU51059.1"/>
    </source>
</evidence>
<dbReference type="EMBL" id="BKCJ010002807">
    <property type="protein sequence ID" value="GEU51059.1"/>
    <property type="molecule type" value="Genomic_DNA"/>
</dbReference>
<gene>
    <name evidence="3" type="ORF">Tci_023037</name>
</gene>
<dbReference type="AlphaFoldDB" id="A0A6L2KQ27"/>
<evidence type="ECO:0000259" key="1">
    <source>
        <dbReference type="Pfam" id="PF17921"/>
    </source>
</evidence>
<dbReference type="Pfam" id="PF24626">
    <property type="entry name" value="SH3_Tf2-1"/>
    <property type="match status" value="1"/>
</dbReference>
<dbReference type="InterPro" id="IPR041588">
    <property type="entry name" value="Integrase_H2C2"/>
</dbReference>
<dbReference type="Gene3D" id="1.10.340.70">
    <property type="match status" value="1"/>
</dbReference>
<feature type="domain" description="Tf2-1-like SH3-like" evidence="2">
    <location>
        <begin position="338"/>
        <end position="399"/>
    </location>
</feature>
<protein>
    <submittedName>
        <fullName evidence="3">Protein NYNRIN-like</fullName>
    </submittedName>
</protein>
<feature type="domain" description="Integrase zinc-binding" evidence="1">
    <location>
        <begin position="189"/>
        <end position="231"/>
    </location>
</feature>
<proteinExistence type="predicted"/>
<accession>A0A6L2KQ27</accession>
<dbReference type="Pfam" id="PF17921">
    <property type="entry name" value="Integrase_H2C2"/>
    <property type="match status" value="1"/>
</dbReference>
<name>A0A6L2KQ27_TANCI</name>
<organism evidence="3">
    <name type="scientific">Tanacetum cinerariifolium</name>
    <name type="common">Dalmatian daisy</name>
    <name type="synonym">Chrysanthemum cinerariifolium</name>
    <dbReference type="NCBI Taxonomy" id="118510"/>
    <lineage>
        <taxon>Eukaryota</taxon>
        <taxon>Viridiplantae</taxon>
        <taxon>Streptophyta</taxon>
        <taxon>Embryophyta</taxon>
        <taxon>Tracheophyta</taxon>
        <taxon>Spermatophyta</taxon>
        <taxon>Magnoliopsida</taxon>
        <taxon>eudicotyledons</taxon>
        <taxon>Gunneridae</taxon>
        <taxon>Pentapetalae</taxon>
        <taxon>asterids</taxon>
        <taxon>campanulids</taxon>
        <taxon>Asterales</taxon>
        <taxon>Asteraceae</taxon>
        <taxon>Asteroideae</taxon>
        <taxon>Anthemideae</taxon>
        <taxon>Anthemidinae</taxon>
        <taxon>Tanacetum</taxon>
    </lineage>
</organism>
<comment type="caution">
    <text evidence="3">The sequence shown here is derived from an EMBL/GenBank/DDBJ whole genome shotgun (WGS) entry which is preliminary data.</text>
</comment>